<evidence type="ECO:0000313" key="1">
    <source>
        <dbReference type="EMBL" id="CAH0727149.1"/>
    </source>
</evidence>
<proteinExistence type="predicted"/>
<reference evidence="1" key="1">
    <citation type="submission" date="2021-12" db="EMBL/GenBank/DDBJ databases">
        <authorList>
            <person name="Martin H S."/>
        </authorList>
    </citation>
    <scope>NUCLEOTIDE SEQUENCE</scope>
</reference>
<accession>A0A8J9YCB3</accession>
<evidence type="ECO:0000313" key="2">
    <source>
        <dbReference type="Proteomes" id="UP000838878"/>
    </source>
</evidence>
<gene>
    <name evidence="1" type="ORF">BINO364_LOCUS12528</name>
</gene>
<organism evidence="1 2">
    <name type="scientific">Brenthis ino</name>
    <name type="common">lesser marbled fritillary</name>
    <dbReference type="NCBI Taxonomy" id="405034"/>
    <lineage>
        <taxon>Eukaryota</taxon>
        <taxon>Metazoa</taxon>
        <taxon>Ecdysozoa</taxon>
        <taxon>Arthropoda</taxon>
        <taxon>Hexapoda</taxon>
        <taxon>Insecta</taxon>
        <taxon>Pterygota</taxon>
        <taxon>Neoptera</taxon>
        <taxon>Endopterygota</taxon>
        <taxon>Lepidoptera</taxon>
        <taxon>Glossata</taxon>
        <taxon>Ditrysia</taxon>
        <taxon>Papilionoidea</taxon>
        <taxon>Nymphalidae</taxon>
        <taxon>Heliconiinae</taxon>
        <taxon>Argynnini</taxon>
        <taxon>Brenthis</taxon>
    </lineage>
</organism>
<name>A0A8J9YCB3_9NEOP</name>
<protein>
    <submittedName>
        <fullName evidence="1">Uncharacterized protein</fullName>
    </submittedName>
</protein>
<keyword evidence="2" id="KW-1185">Reference proteome</keyword>
<dbReference type="AlphaFoldDB" id="A0A8J9YCB3"/>
<feature type="non-terminal residue" evidence="1">
    <location>
        <position position="89"/>
    </location>
</feature>
<sequence>MGRLACYKLVRAASQSSPERGAPSRMIGYGDLRVEQLLVTLLAHIQMKIYCNVQDKLKPKISERLNVLMKYDKMCHCENNIMLQAIWRS</sequence>
<dbReference type="Proteomes" id="UP000838878">
    <property type="component" value="Chromosome 6"/>
</dbReference>
<dbReference type="EMBL" id="OV170226">
    <property type="protein sequence ID" value="CAH0727149.1"/>
    <property type="molecule type" value="Genomic_DNA"/>
</dbReference>